<sequence>MQIVIDLKNAKLTNPDDLENIMTYEQFALYTWIYYPWFNKKTNQVILTKEEYNLIHEWI</sequence>
<dbReference type="GeneID" id="55604515"/>
<protein>
    <submittedName>
        <fullName evidence="1">Uncharacterized protein</fullName>
    </submittedName>
</protein>
<reference evidence="1 2" key="1">
    <citation type="submission" date="2017-07" db="EMBL/GenBank/DDBJ databases">
        <title>In vitro design and evaluation of phage cocktails against multidrug-resistant Aeromonas salmonicida.</title>
        <authorList>
            <person name="Chen L."/>
            <person name="Yuan S."/>
            <person name="Ma Y."/>
        </authorList>
    </citation>
    <scope>NUCLEOTIDE SEQUENCE [LARGE SCALE GENOMIC DNA]</scope>
</reference>
<dbReference type="RefSeq" id="YP_009834448.1">
    <property type="nucleotide sequence ID" value="NC_048673.1"/>
</dbReference>
<keyword evidence="2" id="KW-1185">Reference proteome</keyword>
<evidence type="ECO:0000313" key="2">
    <source>
        <dbReference type="Proteomes" id="UP000226092"/>
    </source>
</evidence>
<organism evidence="1 2">
    <name type="scientific">Aeromonas phage AS-zj</name>
    <dbReference type="NCBI Taxonomy" id="2024208"/>
    <lineage>
        <taxon>Viruses</taxon>
        <taxon>Duplodnaviria</taxon>
        <taxon>Heunggongvirae</taxon>
        <taxon>Uroviricota</taxon>
        <taxon>Caudoviricetes</taxon>
        <taxon>Pantevenvirales</taxon>
        <taxon>Straboviridae</taxon>
        <taxon>Emmerichvirinae</taxon>
        <taxon>Ceceduovirus</taxon>
        <taxon>Ceceduovirus aszj</taxon>
    </lineage>
</organism>
<name>A0A223LEE3_9CAUD</name>
<dbReference type="Proteomes" id="UP000226092">
    <property type="component" value="Segment"/>
</dbReference>
<accession>A0A223LEE3</accession>
<proteinExistence type="predicted"/>
<dbReference type="KEGG" id="vg:55604515"/>
<dbReference type="EMBL" id="MF448340">
    <property type="protein sequence ID" value="ASU00404.1"/>
    <property type="molecule type" value="Genomic_DNA"/>
</dbReference>
<evidence type="ECO:0000313" key="1">
    <source>
        <dbReference type="EMBL" id="ASU00404.1"/>
    </source>
</evidence>